<name>A0A267FA42_9PLAT</name>
<dbReference type="EMBL" id="NIVC01001216">
    <property type="protein sequence ID" value="PAA70646.1"/>
    <property type="molecule type" value="Genomic_DNA"/>
</dbReference>
<dbReference type="Proteomes" id="UP000215902">
    <property type="component" value="Unassembled WGS sequence"/>
</dbReference>
<keyword evidence="1" id="KW-0472">Membrane</keyword>
<proteinExistence type="predicted"/>
<dbReference type="GO" id="GO:0006457">
    <property type="term" value="P:protein folding"/>
    <property type="evidence" value="ECO:0007669"/>
    <property type="project" value="TreeGrafter"/>
</dbReference>
<dbReference type="GO" id="GO:0016971">
    <property type="term" value="F:flavin-dependent sulfhydryl oxidase activity"/>
    <property type="evidence" value="ECO:0007669"/>
    <property type="project" value="InterPro"/>
</dbReference>
<comment type="caution">
    <text evidence="3">The sequence shown here is derived from an EMBL/GenBank/DDBJ whole genome shotgun (WGS) entry which is preliminary data.</text>
</comment>
<dbReference type="GO" id="GO:0003756">
    <property type="term" value="F:protein disulfide isomerase activity"/>
    <property type="evidence" value="ECO:0007669"/>
    <property type="project" value="TreeGrafter"/>
</dbReference>
<dbReference type="InterPro" id="IPR039798">
    <property type="entry name" value="Sulfhydryl_oxidase"/>
</dbReference>
<dbReference type="AlphaFoldDB" id="A0A267FA42"/>
<feature type="chain" id="PRO_5013102831" description="Thioredoxin domain-containing protein" evidence="2">
    <location>
        <begin position="19"/>
        <end position="594"/>
    </location>
</feature>
<protein>
    <recommendedName>
        <fullName evidence="5">Thioredoxin domain-containing protein</fullName>
    </recommendedName>
</protein>
<dbReference type="GO" id="GO:0005615">
    <property type="term" value="C:extracellular space"/>
    <property type="evidence" value="ECO:0007669"/>
    <property type="project" value="TreeGrafter"/>
</dbReference>
<dbReference type="PANTHER" id="PTHR22897">
    <property type="entry name" value="QUIESCIN Q6-RELATED SULFHYDRYL OXIDASE"/>
    <property type="match status" value="1"/>
</dbReference>
<feature type="signal peptide" evidence="2">
    <location>
        <begin position="1"/>
        <end position="18"/>
    </location>
</feature>
<evidence type="ECO:0000256" key="2">
    <source>
        <dbReference type="SAM" id="SignalP"/>
    </source>
</evidence>
<evidence type="ECO:0008006" key="5">
    <source>
        <dbReference type="Google" id="ProtNLM"/>
    </source>
</evidence>
<feature type="transmembrane region" description="Helical" evidence="1">
    <location>
        <begin position="566"/>
        <end position="587"/>
    </location>
</feature>
<keyword evidence="1" id="KW-0812">Transmembrane</keyword>
<dbReference type="STRING" id="282301.A0A267FA42"/>
<sequence>MHLLLQLLLLIELSASSAQLPVAQICSDSGLTAFDSLLAPSSGVLHLNFNQLPTTLYGPNSTANWLLLLYSPFGGYSVEYATHFASFASKIAVWRGTIKLAAMDASRPENLAALRRYQLTGLPSLLFIARQTPWLAAAPSRRRAGAARELPMPRDPDYLEDELFAQLEKRVPKLRPVKSVHRVLRVPGATELFYLEEPSDSLLSRRAILSCLEAAATTAGRKLFSKTRIVWRINANVASGRVRLSRYRRPRGRPRGPFRRDINLLQVNSSSELAALIRCAQPHRDRHRVAAATPCELDAAAEPPTPGQLIADARQYLRRDIAACLAANEEADVFSSTAATAAALLDFLRLLRNVLPSLTGQVVVLARHLLRRHQQQRPASAKVWLRLLANGEPEPSDAGDDVDWRWRLLLSLSVARLRADEGLPSVLATARRLQAACSTSLTSLTLLAAAPEWSAATPADELLLLWRLHSLSRGRVFPPPSLCPGCRLTLDMDIDGDKDDVLRFLVGWYGPALGSERMTSVDRRRSALPRLPELPTNDSGDGGYDEEVPCLLKLLRWLKGSGGGDWARLALLLAAGCASGATLLCWLGGSCDRR</sequence>
<dbReference type="PANTHER" id="PTHR22897:SF8">
    <property type="entry name" value="SULFHYDRYL OXIDASE"/>
    <property type="match status" value="1"/>
</dbReference>
<accession>A0A267FA42</accession>
<gene>
    <name evidence="3" type="ORF">BOX15_Mlig026156g1</name>
</gene>
<evidence type="ECO:0000313" key="4">
    <source>
        <dbReference type="Proteomes" id="UP000215902"/>
    </source>
</evidence>
<reference evidence="3 4" key="1">
    <citation type="submission" date="2017-06" db="EMBL/GenBank/DDBJ databases">
        <title>A platform for efficient transgenesis in Macrostomum lignano, a flatworm model organism for stem cell research.</title>
        <authorList>
            <person name="Berezikov E."/>
        </authorList>
    </citation>
    <scope>NUCLEOTIDE SEQUENCE [LARGE SCALE GENOMIC DNA]</scope>
    <source>
        <strain evidence="3">DV1</strain>
        <tissue evidence="3">Whole organism</tissue>
    </source>
</reference>
<dbReference type="OrthoDB" id="59470at2759"/>
<dbReference type="InterPro" id="IPR036249">
    <property type="entry name" value="Thioredoxin-like_sf"/>
</dbReference>
<dbReference type="GO" id="GO:0000139">
    <property type="term" value="C:Golgi membrane"/>
    <property type="evidence" value="ECO:0007669"/>
    <property type="project" value="TreeGrafter"/>
</dbReference>
<evidence type="ECO:0000256" key="1">
    <source>
        <dbReference type="SAM" id="Phobius"/>
    </source>
</evidence>
<dbReference type="Gene3D" id="3.40.30.10">
    <property type="entry name" value="Glutaredoxin"/>
    <property type="match status" value="1"/>
</dbReference>
<keyword evidence="2" id="KW-0732">Signal</keyword>
<keyword evidence="1" id="KW-1133">Transmembrane helix</keyword>
<dbReference type="SUPFAM" id="SSF52833">
    <property type="entry name" value="Thioredoxin-like"/>
    <property type="match status" value="1"/>
</dbReference>
<keyword evidence="4" id="KW-1185">Reference proteome</keyword>
<evidence type="ECO:0000313" key="3">
    <source>
        <dbReference type="EMBL" id="PAA70646.1"/>
    </source>
</evidence>
<organism evidence="3 4">
    <name type="scientific">Macrostomum lignano</name>
    <dbReference type="NCBI Taxonomy" id="282301"/>
    <lineage>
        <taxon>Eukaryota</taxon>
        <taxon>Metazoa</taxon>
        <taxon>Spiralia</taxon>
        <taxon>Lophotrochozoa</taxon>
        <taxon>Platyhelminthes</taxon>
        <taxon>Rhabditophora</taxon>
        <taxon>Macrostomorpha</taxon>
        <taxon>Macrostomida</taxon>
        <taxon>Macrostomidae</taxon>
        <taxon>Macrostomum</taxon>
    </lineage>
</organism>